<keyword evidence="7" id="KW-0243">Dynein</keyword>
<dbReference type="Pfam" id="PF12781">
    <property type="entry name" value="AAA_9"/>
    <property type="match status" value="1"/>
</dbReference>
<evidence type="ECO:0000256" key="7">
    <source>
        <dbReference type="ARBA" id="ARBA00023017"/>
    </source>
</evidence>
<dbReference type="InterPro" id="IPR004273">
    <property type="entry name" value="Dynein_heavy_D6_P-loop"/>
</dbReference>
<dbReference type="InterPro" id="IPR043160">
    <property type="entry name" value="Dynein_C_barrel"/>
</dbReference>
<dbReference type="FunFam" id="3.40.50.300:FF:000362">
    <property type="entry name" value="Dynein, axonemal, heavy chain 6"/>
    <property type="match status" value="1"/>
</dbReference>
<dbReference type="GO" id="GO:0030286">
    <property type="term" value="C:dynein complex"/>
    <property type="evidence" value="ECO:0007669"/>
    <property type="project" value="UniProtKB-KW"/>
</dbReference>
<dbReference type="InterPro" id="IPR041658">
    <property type="entry name" value="AAA_lid_11"/>
</dbReference>
<proteinExistence type="inferred from homology"/>
<dbReference type="Pfam" id="PF03028">
    <property type="entry name" value="Dynein_heavy"/>
    <property type="match status" value="1"/>
</dbReference>
<feature type="domain" description="Dynein heavy chain ATP-binding dynein motor region" evidence="14">
    <location>
        <begin position="3"/>
        <end position="179"/>
    </location>
</feature>
<keyword evidence="6" id="KW-0067">ATP-binding</keyword>
<dbReference type="FunFam" id="1.10.8.720:FF:000001">
    <property type="entry name" value="dynein heavy chain 7, axonemal"/>
    <property type="match status" value="1"/>
</dbReference>
<dbReference type="Pfam" id="PF18198">
    <property type="entry name" value="AAA_lid_11"/>
    <property type="match status" value="1"/>
</dbReference>
<name>A0AAD3MW47_LATJO</name>
<evidence type="ECO:0000256" key="11">
    <source>
        <dbReference type="ARBA" id="ARBA00023212"/>
    </source>
</evidence>
<sequence length="1019" mass="115602">MERDSGLEVMKLSDRDFLRSLENAIRFGKPCLLENVGEELDPALEPVLLQQTFKQQGSTVLKLGDSVIPYHESFKMYITTKLPNPHYSPEVSTKVTLINFTLSPSGLEDQLLGQVVAEERPDLEEAKNQLIISNAKMKQELKEIEDEILFRLSSTEGNPVDNEELIQVLEASKIKAGEIKAKVMVAEKTERDIDATRLEYVPVAVRTQILFFCVSDLSNVDPMYQYSLEWFLGIFMAGIANSERADTVEKRIANINEFFTFSLYSNVCRSLFEKHKLMFAFLLCTRIMMNENKIDMAEWRYLLSGGMPVREMPNPAVSWLSERAWQDILGLSALNNFSKLAECFTEHLEDFKRIFDSNQPHREPIPGEWDTKLDSFQKLLILRCLRADCIVQGLQDFVSAQLGQRFIEPQTSDLSVVFKESSPSTPLIFVLSPGTDPAADLYKFADVMQFSKKMSAISLGQGQGPWAEKMMHDAMERGQWVFFQNCHLAPSWMPSLERLIENINPGKVHKDFRLWLTSLPSNKFPVSILQNGSKMTIEPPRGIKANLQKTYLRLTNDFISSSNKISNFKSLLLSLCLFHGIALERRKFGPLGFNIPYEFTDGDLNICISQLKMFLDEYQDIPYKVLKYTAGEINYGGRVTDDWDRRCLLSVLEDFYCPAVLIDDHVYSSSGVYRQIDTNLDIKGYLAYIRGLPINDTPEIFGLHDNANISFAQNETFALLGAVVRLQPRAASAGGKTLEEIVEEIVAGIAEKIPQPFSVQEVMEKYPVLYEESMNTVLIQEVIRYNKLLAVISQSLSDIVKALKGLVVMSSELELMANSLFNNVVPDMWKAKAYPSLKPLASWVSDLLQRINFLQRWIYKGIPPVFWISGFFFPQAFLTGTLQNYARRYSASIDTIGFDFEVMVKSVSEMTEKPDAGCYIHGLFLEGARWDNGAGQLTESRPKELYTEMAVIWLIPKPNRKPPTAGVYVCPIYKTLTRAGTLSTTGHSTNYVIAVELPTNHSQRHWIKRGVALICALDY</sequence>
<evidence type="ECO:0000256" key="8">
    <source>
        <dbReference type="ARBA" id="ARBA00023054"/>
    </source>
</evidence>
<dbReference type="PANTHER" id="PTHR22878:SF73">
    <property type="entry name" value="DYNEIN AXONEMAL HEAVY CHAIN 1"/>
    <property type="match status" value="1"/>
</dbReference>
<keyword evidence="9" id="KW-0969">Cilium</keyword>
<dbReference type="InterPro" id="IPR027417">
    <property type="entry name" value="P-loop_NTPase"/>
</dbReference>
<dbReference type="InterPro" id="IPR026983">
    <property type="entry name" value="DHC"/>
</dbReference>
<evidence type="ECO:0000259" key="15">
    <source>
        <dbReference type="Pfam" id="PF18198"/>
    </source>
</evidence>
<dbReference type="InterPro" id="IPR042219">
    <property type="entry name" value="AAA_lid_11_sf"/>
</dbReference>
<dbReference type="Proteomes" id="UP001279410">
    <property type="component" value="Unassembled WGS sequence"/>
</dbReference>
<dbReference type="GO" id="GO:0045505">
    <property type="term" value="F:dynein intermediate chain binding"/>
    <property type="evidence" value="ECO:0007669"/>
    <property type="project" value="InterPro"/>
</dbReference>
<evidence type="ECO:0000256" key="10">
    <source>
        <dbReference type="ARBA" id="ARBA00023175"/>
    </source>
</evidence>
<dbReference type="FunFam" id="1.20.1270.280:FF:000001">
    <property type="entry name" value="dynein heavy chain 7, axonemal"/>
    <property type="match status" value="1"/>
</dbReference>
<evidence type="ECO:0000256" key="4">
    <source>
        <dbReference type="ARBA" id="ARBA00022701"/>
    </source>
</evidence>
<keyword evidence="18" id="KW-1185">Reference proteome</keyword>
<dbReference type="Gene3D" id="3.40.50.300">
    <property type="entry name" value="P-loop containing nucleotide triphosphate hydrolases"/>
    <property type="match status" value="2"/>
</dbReference>
<evidence type="ECO:0000256" key="6">
    <source>
        <dbReference type="ARBA" id="ARBA00022840"/>
    </source>
</evidence>
<evidence type="ECO:0000256" key="9">
    <source>
        <dbReference type="ARBA" id="ARBA00023069"/>
    </source>
</evidence>
<dbReference type="Gene3D" id="1.10.8.1220">
    <property type="match status" value="1"/>
</dbReference>
<keyword evidence="5" id="KW-0547">Nucleotide-binding</keyword>
<organism evidence="17 18">
    <name type="scientific">Lates japonicus</name>
    <name type="common">Japanese lates</name>
    <dbReference type="NCBI Taxonomy" id="270547"/>
    <lineage>
        <taxon>Eukaryota</taxon>
        <taxon>Metazoa</taxon>
        <taxon>Chordata</taxon>
        <taxon>Craniata</taxon>
        <taxon>Vertebrata</taxon>
        <taxon>Euteleostomi</taxon>
        <taxon>Actinopterygii</taxon>
        <taxon>Neopterygii</taxon>
        <taxon>Teleostei</taxon>
        <taxon>Neoteleostei</taxon>
        <taxon>Acanthomorphata</taxon>
        <taxon>Carangaria</taxon>
        <taxon>Carangaria incertae sedis</taxon>
        <taxon>Centropomidae</taxon>
        <taxon>Lates</taxon>
    </lineage>
</organism>
<protein>
    <submittedName>
        <fullName evidence="17">Dynein heavy chain 1, axonemal-like protein</fullName>
    </submittedName>
</protein>
<dbReference type="Gene3D" id="3.10.490.20">
    <property type="match status" value="1"/>
</dbReference>
<reference evidence="17" key="1">
    <citation type="submission" date="2022-08" db="EMBL/GenBank/DDBJ databases">
        <title>Genome sequencing of akame (Lates japonicus).</title>
        <authorList>
            <person name="Hashiguchi Y."/>
            <person name="Takahashi H."/>
        </authorList>
    </citation>
    <scope>NUCLEOTIDE SEQUENCE</scope>
    <source>
        <strain evidence="17">Kochi</strain>
    </source>
</reference>
<comment type="caution">
    <text evidence="17">The sequence shown here is derived from an EMBL/GenBank/DDBJ whole genome shotgun (WGS) entry which is preliminary data.</text>
</comment>
<dbReference type="GO" id="GO:0005930">
    <property type="term" value="C:axoneme"/>
    <property type="evidence" value="ECO:0007669"/>
    <property type="project" value="UniProtKB-SubCell"/>
</dbReference>
<evidence type="ECO:0000256" key="5">
    <source>
        <dbReference type="ARBA" id="ARBA00022741"/>
    </source>
</evidence>
<keyword evidence="12" id="KW-0966">Cell projection</keyword>
<evidence type="ECO:0000256" key="3">
    <source>
        <dbReference type="ARBA" id="ARBA00022490"/>
    </source>
</evidence>
<evidence type="ECO:0000256" key="1">
    <source>
        <dbReference type="ARBA" id="ARBA00004430"/>
    </source>
</evidence>
<evidence type="ECO:0000313" key="17">
    <source>
        <dbReference type="EMBL" id="GLD62233.1"/>
    </source>
</evidence>
<dbReference type="Gene3D" id="1.10.8.720">
    <property type="entry name" value="Region D6 of dynein motor"/>
    <property type="match status" value="1"/>
</dbReference>
<evidence type="ECO:0000259" key="16">
    <source>
        <dbReference type="Pfam" id="PF18199"/>
    </source>
</evidence>
<dbReference type="InterPro" id="IPR035706">
    <property type="entry name" value="AAA_9"/>
</dbReference>
<dbReference type="Pfam" id="PF18199">
    <property type="entry name" value="Dynein_C"/>
    <property type="match status" value="1"/>
</dbReference>
<dbReference type="PANTHER" id="PTHR22878">
    <property type="entry name" value="DYNEIN HEAVY CHAIN 6, AXONEMAL-LIKE-RELATED"/>
    <property type="match status" value="1"/>
</dbReference>
<feature type="domain" description="Dynein heavy chain C-terminal" evidence="16">
    <location>
        <begin position="713"/>
        <end position="1015"/>
    </location>
</feature>
<dbReference type="GO" id="GO:0051959">
    <property type="term" value="F:dynein light intermediate chain binding"/>
    <property type="evidence" value="ECO:0007669"/>
    <property type="project" value="InterPro"/>
</dbReference>
<dbReference type="FunFam" id="3.10.490.20:FF:000001">
    <property type="entry name" value="dynein heavy chain 7, axonemal"/>
    <property type="match status" value="1"/>
</dbReference>
<keyword evidence="8" id="KW-0175">Coiled coil</keyword>
<dbReference type="Gene3D" id="1.20.1270.280">
    <property type="match status" value="1"/>
</dbReference>
<keyword evidence="11" id="KW-0206">Cytoskeleton</keyword>
<dbReference type="GO" id="GO:0005524">
    <property type="term" value="F:ATP binding"/>
    <property type="evidence" value="ECO:0007669"/>
    <property type="project" value="UniProtKB-KW"/>
</dbReference>
<accession>A0AAD3MW47</accession>
<feature type="domain" description="Dynein heavy chain region D6 P-loop" evidence="13">
    <location>
        <begin position="423"/>
        <end position="536"/>
    </location>
</feature>
<dbReference type="InterPro" id="IPR041228">
    <property type="entry name" value="Dynein_C"/>
</dbReference>
<gene>
    <name evidence="17" type="ORF">AKAME5_001397900</name>
</gene>
<evidence type="ECO:0000259" key="13">
    <source>
        <dbReference type="Pfam" id="PF03028"/>
    </source>
</evidence>
<dbReference type="GO" id="GO:0007018">
    <property type="term" value="P:microtubule-based movement"/>
    <property type="evidence" value="ECO:0007669"/>
    <property type="project" value="InterPro"/>
</dbReference>
<evidence type="ECO:0000256" key="12">
    <source>
        <dbReference type="ARBA" id="ARBA00023273"/>
    </source>
</evidence>
<comment type="similarity">
    <text evidence="2">Belongs to the dynein heavy chain family.</text>
</comment>
<evidence type="ECO:0000313" key="18">
    <source>
        <dbReference type="Proteomes" id="UP001279410"/>
    </source>
</evidence>
<feature type="domain" description="Dynein heavy chain AAA lid" evidence="15">
    <location>
        <begin position="568"/>
        <end position="707"/>
    </location>
</feature>
<comment type="subcellular location">
    <subcellularLocation>
        <location evidence="1">Cytoplasm</location>
        <location evidence="1">Cytoskeleton</location>
        <location evidence="1">Cilium axoneme</location>
    </subcellularLocation>
</comment>
<dbReference type="GO" id="GO:0005874">
    <property type="term" value="C:microtubule"/>
    <property type="evidence" value="ECO:0007669"/>
    <property type="project" value="UniProtKB-KW"/>
</dbReference>
<dbReference type="Gene3D" id="6.10.140.1060">
    <property type="match status" value="1"/>
</dbReference>
<keyword evidence="4" id="KW-0493">Microtubule</keyword>
<dbReference type="FunFam" id="1.10.8.1220:FF:000001">
    <property type="entry name" value="Dynein axonemal heavy chain 5"/>
    <property type="match status" value="1"/>
</dbReference>
<keyword evidence="10" id="KW-0505">Motor protein</keyword>
<evidence type="ECO:0000259" key="14">
    <source>
        <dbReference type="Pfam" id="PF12781"/>
    </source>
</evidence>
<dbReference type="EMBL" id="BRZM01000050">
    <property type="protein sequence ID" value="GLD62233.1"/>
    <property type="molecule type" value="Genomic_DNA"/>
</dbReference>
<keyword evidence="3" id="KW-0963">Cytoplasm</keyword>
<dbReference type="GO" id="GO:0008569">
    <property type="term" value="F:minus-end-directed microtubule motor activity"/>
    <property type="evidence" value="ECO:0007669"/>
    <property type="project" value="InterPro"/>
</dbReference>
<dbReference type="AlphaFoldDB" id="A0AAD3MW47"/>
<evidence type="ECO:0000256" key="2">
    <source>
        <dbReference type="ARBA" id="ARBA00008887"/>
    </source>
</evidence>